<feature type="domain" description="EAL" evidence="2">
    <location>
        <begin position="410"/>
        <end position="663"/>
    </location>
</feature>
<dbReference type="SUPFAM" id="SSF141868">
    <property type="entry name" value="EAL domain-like"/>
    <property type="match status" value="1"/>
</dbReference>
<dbReference type="InterPro" id="IPR000160">
    <property type="entry name" value="GGDEF_dom"/>
</dbReference>
<keyword evidence="5" id="KW-1185">Reference proteome</keyword>
<dbReference type="PROSITE" id="PS50887">
    <property type="entry name" value="GGDEF"/>
    <property type="match status" value="1"/>
</dbReference>
<gene>
    <name evidence="4" type="ORF">Pfl04_42830</name>
</gene>
<dbReference type="FunFam" id="3.20.20.450:FF:000001">
    <property type="entry name" value="Cyclic di-GMP phosphodiesterase yahA"/>
    <property type="match status" value="1"/>
</dbReference>
<keyword evidence="1" id="KW-0812">Transmembrane</keyword>
<dbReference type="AlphaFoldDB" id="A0A8J3LY12"/>
<protein>
    <recommendedName>
        <fullName evidence="6">Diguanylate cyclase (GGDEF) domain-containing protein</fullName>
    </recommendedName>
</protein>
<dbReference type="NCBIfam" id="TIGR00254">
    <property type="entry name" value="GGDEF"/>
    <property type="match status" value="1"/>
</dbReference>
<dbReference type="GO" id="GO:0071111">
    <property type="term" value="F:cyclic-guanylate-specific phosphodiesterase activity"/>
    <property type="evidence" value="ECO:0007669"/>
    <property type="project" value="InterPro"/>
</dbReference>
<evidence type="ECO:0000313" key="5">
    <source>
        <dbReference type="Proteomes" id="UP000653674"/>
    </source>
</evidence>
<feature type="transmembrane region" description="Helical" evidence="1">
    <location>
        <begin position="36"/>
        <end position="55"/>
    </location>
</feature>
<feature type="domain" description="GGDEF" evidence="3">
    <location>
        <begin position="269"/>
        <end position="401"/>
    </location>
</feature>
<evidence type="ECO:0000259" key="3">
    <source>
        <dbReference type="PROSITE" id="PS50887"/>
    </source>
</evidence>
<keyword evidence="1" id="KW-1133">Transmembrane helix</keyword>
<comment type="caution">
    <text evidence="4">The sequence shown here is derived from an EMBL/GenBank/DDBJ whole genome shotgun (WGS) entry which is preliminary data.</text>
</comment>
<dbReference type="EMBL" id="BONU01000039">
    <property type="protein sequence ID" value="GIG75879.1"/>
    <property type="molecule type" value="Genomic_DNA"/>
</dbReference>
<dbReference type="SMART" id="SM00052">
    <property type="entry name" value="EAL"/>
    <property type="match status" value="1"/>
</dbReference>
<evidence type="ECO:0000313" key="4">
    <source>
        <dbReference type="EMBL" id="GIG75879.1"/>
    </source>
</evidence>
<dbReference type="Pfam" id="PF00563">
    <property type="entry name" value="EAL"/>
    <property type="match status" value="1"/>
</dbReference>
<evidence type="ECO:0008006" key="6">
    <source>
        <dbReference type="Google" id="ProtNLM"/>
    </source>
</evidence>
<evidence type="ECO:0000259" key="2">
    <source>
        <dbReference type="PROSITE" id="PS50883"/>
    </source>
</evidence>
<dbReference type="PANTHER" id="PTHR33121:SF70">
    <property type="entry name" value="SIGNALING PROTEIN YKOW"/>
    <property type="match status" value="1"/>
</dbReference>
<proteinExistence type="predicted"/>
<dbReference type="CDD" id="cd01948">
    <property type="entry name" value="EAL"/>
    <property type="match status" value="1"/>
</dbReference>
<dbReference type="Proteomes" id="UP000653674">
    <property type="component" value="Unassembled WGS sequence"/>
</dbReference>
<feature type="transmembrane region" description="Helical" evidence="1">
    <location>
        <begin position="205"/>
        <end position="225"/>
    </location>
</feature>
<sequence>MGEALFSTADGLTPQVGALARQRVRAAGPPSRSSRIAVSGLIAVVLTMSGFALWASQSTAKAASHASAANRLAGYYLEASQAASEEKSLERSYRLNATPETRAAHTDAERALIAALNRVKAEGTAADRAQAQAILLTHDDFRATAAKMFAAVDRGDLALAGRIEYGQAEPLFRLQHAVDEAAAGHRKAALRELAAMRRVSDTMTWGVPLVFLIGLAIALALSTILRRYRRDLDAERAQAVHDSSHDSLTGLANRQLLATRLHNAVQRGERVGLVLLDLDRFKEINDTLGHRCGDELLTHVGPRLTATVRETDTVARLGGDEFAVLLPDVTNLDAVLGVVEKLRLAIEKPIQIAGADLSVEASVGVVVSGEHGDDAQTLLRRAEVAMYVAKARNRGVAVYDPSEDAHDPDRLALLTELRRAMDQRELVLHYQPKISLASGEVCGVEALVRWEHPQRGMVPPDKFIPLAEHTGLIGPLTRYVLDLALSQAHRWADMGHPLQIAVNLAARNLADPDLADDVLTMLETHQVPAHLLCLELTESAITTEPENALRLLTRLRAAGVSLAVDDFGTGYTSLGQLKNLPITELKIDRSFVGTMTTERSNGLIVRSIVDLARNLGLTTVAEGVEDAETFTALASNGCAVAQGYHMSRPLPPNAFDRWYADTRAVYDVA</sequence>
<dbReference type="InterPro" id="IPR043128">
    <property type="entry name" value="Rev_trsase/Diguanyl_cyclase"/>
</dbReference>
<dbReference type="SUPFAM" id="SSF55073">
    <property type="entry name" value="Nucleotide cyclase"/>
    <property type="match status" value="1"/>
</dbReference>
<dbReference type="Gene3D" id="3.20.20.450">
    <property type="entry name" value="EAL domain"/>
    <property type="match status" value="1"/>
</dbReference>
<dbReference type="PANTHER" id="PTHR33121">
    <property type="entry name" value="CYCLIC DI-GMP PHOSPHODIESTERASE PDEF"/>
    <property type="match status" value="1"/>
</dbReference>
<keyword evidence="1" id="KW-0472">Membrane</keyword>
<dbReference type="Pfam" id="PF00990">
    <property type="entry name" value="GGDEF"/>
    <property type="match status" value="1"/>
</dbReference>
<dbReference type="InterPro" id="IPR001633">
    <property type="entry name" value="EAL_dom"/>
</dbReference>
<organism evidence="4 5">
    <name type="scientific">Planosporangium flavigriseum</name>
    <dbReference type="NCBI Taxonomy" id="373681"/>
    <lineage>
        <taxon>Bacteria</taxon>
        <taxon>Bacillati</taxon>
        <taxon>Actinomycetota</taxon>
        <taxon>Actinomycetes</taxon>
        <taxon>Micromonosporales</taxon>
        <taxon>Micromonosporaceae</taxon>
        <taxon>Planosporangium</taxon>
    </lineage>
</organism>
<dbReference type="InterPro" id="IPR050706">
    <property type="entry name" value="Cyclic-di-GMP_PDE-like"/>
</dbReference>
<dbReference type="InterPro" id="IPR029787">
    <property type="entry name" value="Nucleotide_cyclase"/>
</dbReference>
<dbReference type="CDD" id="cd01949">
    <property type="entry name" value="GGDEF"/>
    <property type="match status" value="1"/>
</dbReference>
<name>A0A8J3LY12_9ACTN</name>
<evidence type="ECO:0000256" key="1">
    <source>
        <dbReference type="SAM" id="Phobius"/>
    </source>
</evidence>
<dbReference type="PROSITE" id="PS50883">
    <property type="entry name" value="EAL"/>
    <property type="match status" value="1"/>
</dbReference>
<dbReference type="Gene3D" id="3.30.70.270">
    <property type="match status" value="1"/>
</dbReference>
<dbReference type="InterPro" id="IPR035919">
    <property type="entry name" value="EAL_sf"/>
</dbReference>
<dbReference type="SMART" id="SM00267">
    <property type="entry name" value="GGDEF"/>
    <property type="match status" value="1"/>
</dbReference>
<accession>A0A8J3LY12</accession>
<reference evidence="4" key="1">
    <citation type="submission" date="2021-01" db="EMBL/GenBank/DDBJ databases">
        <title>Whole genome shotgun sequence of Planosporangium flavigriseum NBRC 105377.</title>
        <authorList>
            <person name="Komaki H."/>
            <person name="Tamura T."/>
        </authorList>
    </citation>
    <scope>NUCLEOTIDE SEQUENCE</scope>
    <source>
        <strain evidence="4">NBRC 105377</strain>
    </source>
</reference>